<dbReference type="SUPFAM" id="SSF51735">
    <property type="entry name" value="NAD(P)-binding Rossmann-fold domains"/>
    <property type="match status" value="1"/>
</dbReference>
<evidence type="ECO:0000313" key="3">
    <source>
        <dbReference type="Proteomes" id="UP000177486"/>
    </source>
</evidence>
<feature type="domain" description="NAD(P)-binding" evidence="1">
    <location>
        <begin position="13"/>
        <end position="318"/>
    </location>
</feature>
<dbReference type="Proteomes" id="UP000177486">
    <property type="component" value="Unassembled WGS sequence"/>
</dbReference>
<protein>
    <recommendedName>
        <fullName evidence="1">NAD(P)-binding domain-containing protein</fullName>
    </recommendedName>
</protein>
<comment type="caution">
    <text evidence="2">The sequence shown here is derived from an EMBL/GenBank/DDBJ whole genome shotgun (WGS) entry which is preliminary data.</text>
</comment>
<dbReference type="PANTHER" id="PTHR43000">
    <property type="entry name" value="DTDP-D-GLUCOSE 4,6-DEHYDRATASE-RELATED"/>
    <property type="match status" value="1"/>
</dbReference>
<evidence type="ECO:0000313" key="2">
    <source>
        <dbReference type="EMBL" id="OGZ29914.1"/>
    </source>
</evidence>
<accession>A0A1G2EVT4</accession>
<dbReference type="InterPro" id="IPR036291">
    <property type="entry name" value="NAD(P)-bd_dom_sf"/>
</dbReference>
<evidence type="ECO:0000259" key="1">
    <source>
        <dbReference type="Pfam" id="PF16363"/>
    </source>
</evidence>
<dbReference type="EMBL" id="MHMQ01000031">
    <property type="protein sequence ID" value="OGZ29914.1"/>
    <property type="molecule type" value="Genomic_DNA"/>
</dbReference>
<dbReference type="Gene3D" id="3.40.50.720">
    <property type="entry name" value="NAD(P)-binding Rossmann-like Domain"/>
    <property type="match status" value="1"/>
</dbReference>
<dbReference type="InterPro" id="IPR016040">
    <property type="entry name" value="NAD(P)-bd_dom"/>
</dbReference>
<name>A0A1G2EVT4_9BACT</name>
<gene>
    <name evidence="2" type="ORF">A2931_00910</name>
</gene>
<organism evidence="2 3">
    <name type="scientific">Candidatus Niyogibacteria bacterium RIFCSPLOWO2_01_FULL_45_48</name>
    <dbReference type="NCBI Taxonomy" id="1801724"/>
    <lineage>
        <taxon>Bacteria</taxon>
        <taxon>Candidatus Niyogiibacteriota</taxon>
    </lineage>
</organism>
<dbReference type="Gene3D" id="3.90.25.10">
    <property type="entry name" value="UDP-galactose 4-epimerase, domain 1"/>
    <property type="match status" value="1"/>
</dbReference>
<reference evidence="2 3" key="1">
    <citation type="journal article" date="2016" name="Nat. Commun.">
        <title>Thousands of microbial genomes shed light on interconnected biogeochemical processes in an aquifer system.</title>
        <authorList>
            <person name="Anantharaman K."/>
            <person name="Brown C.T."/>
            <person name="Hug L.A."/>
            <person name="Sharon I."/>
            <person name="Castelle C.J."/>
            <person name="Probst A.J."/>
            <person name="Thomas B.C."/>
            <person name="Singh A."/>
            <person name="Wilkins M.J."/>
            <person name="Karaoz U."/>
            <person name="Brodie E.L."/>
            <person name="Williams K.H."/>
            <person name="Hubbard S.S."/>
            <person name="Banfield J.F."/>
        </authorList>
    </citation>
    <scope>NUCLEOTIDE SEQUENCE [LARGE SCALE GENOMIC DNA]</scope>
</reference>
<proteinExistence type="predicted"/>
<dbReference type="Pfam" id="PF16363">
    <property type="entry name" value="GDP_Man_Dehyd"/>
    <property type="match status" value="1"/>
</dbReference>
<dbReference type="AlphaFoldDB" id="A0A1G2EVT4"/>
<sequence>MEDQIKKNSKTVLVTGGLGFIGGHFIDLLLENGFAVVNVDKITYASNPKLNDVFSGNYPEKYRFIKKDINDLEELPYADYIVHFAAESHVDNSIIDGMVFTRSNVFGTQNLLNLLAKTRGKNLMHEWPMNQPEFIHISTDEVFGDIETGFFKEDDRHNPSNPYAASKSAAEMLVVAYGRTYGIPYKITRSTNNYGPRQHPEKLVPHCITRGISGNKIRIHGAGNQKRNWIHVEDNCRAIFKVMLEGRPGEIYNISSPEEYSVNDIARMVLEKLGNRADTATVDHVQDRSGQDVRYALDSAKIKEKLGWSARSTFQDSVGDIIEYYKQNHGNPHNGPHEGNIVL</sequence>